<protein>
    <recommendedName>
        <fullName evidence="1">DUF222 domain-containing protein</fullName>
    </recommendedName>
</protein>
<keyword evidence="3" id="KW-1185">Reference proteome</keyword>
<feature type="domain" description="DUF222" evidence="1">
    <location>
        <begin position="30"/>
        <end position="331"/>
    </location>
</feature>
<gene>
    <name evidence="2" type="ORF">AWC23_23280</name>
</gene>
<dbReference type="CDD" id="cd00085">
    <property type="entry name" value="HNHc"/>
    <property type="match status" value="1"/>
</dbReference>
<accession>A0AAJ3NLH9</accession>
<comment type="caution">
    <text evidence="2">The sequence shown here is derived from an EMBL/GenBank/DDBJ whole genome shotgun (WGS) entry which is preliminary data.</text>
</comment>
<evidence type="ECO:0000259" key="1">
    <source>
        <dbReference type="Pfam" id="PF02720"/>
    </source>
</evidence>
<proteinExistence type="predicted"/>
<dbReference type="EMBL" id="LQPR01000065">
    <property type="protein sequence ID" value="ORW66770.1"/>
    <property type="molecule type" value="Genomic_DNA"/>
</dbReference>
<dbReference type="AlphaFoldDB" id="A0AAJ3NLH9"/>
<dbReference type="InterPro" id="IPR003615">
    <property type="entry name" value="HNH_nuc"/>
</dbReference>
<dbReference type="Proteomes" id="UP000193387">
    <property type="component" value="Unassembled WGS sequence"/>
</dbReference>
<evidence type="ECO:0000313" key="2">
    <source>
        <dbReference type="EMBL" id="ORW66770.1"/>
    </source>
</evidence>
<sequence length="368" mass="39771">MFDKRLHEYWEPPQHGRARALVERMRASWRDEARAAADRLDAIGELFEMRRAERGEEADWAVDTWAAVGGEVAAAFRISLAMAGSYLHQALAMRERLPQVAAVFRTGDIDYRTFQMLVYRTGLITDAQLLAVVDGQLAVAVPRWPSMTRGRLAGQVDRIVGKADADAVRRRHESRNEREVSICDLEGGMSEIHGSLVSPDAHALDSRLDAVAATVCERDPRSHAQRRADALGVLAAGADRLGCRCGRDDCAAGARRPAAPVVIHVIAEQTTLDGGDAPASEGGVDTLIAPELLRELARSATLVPLAHPAGAPPETGYVPSTALADFVRCRDLTCRAPGCDRPAAHCDLDHTIPWADGGATHASKVRCC</sequence>
<dbReference type="Pfam" id="PF02720">
    <property type="entry name" value="DUF222"/>
    <property type="match status" value="1"/>
</dbReference>
<dbReference type="InterPro" id="IPR003870">
    <property type="entry name" value="DUF222"/>
</dbReference>
<organism evidence="2 3">
    <name type="scientific">Mycobacterium saskatchewanense</name>
    <dbReference type="NCBI Taxonomy" id="220927"/>
    <lineage>
        <taxon>Bacteria</taxon>
        <taxon>Bacillati</taxon>
        <taxon>Actinomycetota</taxon>
        <taxon>Actinomycetes</taxon>
        <taxon>Mycobacteriales</taxon>
        <taxon>Mycobacteriaceae</taxon>
        <taxon>Mycobacterium</taxon>
        <taxon>Mycobacterium simiae complex</taxon>
    </lineage>
</organism>
<reference evidence="2 3" key="1">
    <citation type="submission" date="2016-01" db="EMBL/GenBank/DDBJ databases">
        <title>The new phylogeny of the genus Mycobacterium.</title>
        <authorList>
            <person name="Tarcisio F."/>
            <person name="Conor M."/>
            <person name="Antonella G."/>
            <person name="Elisabetta G."/>
            <person name="Giulia F.S."/>
            <person name="Sara T."/>
            <person name="Anna F."/>
            <person name="Clotilde B."/>
            <person name="Roberto B."/>
            <person name="Veronica D.S."/>
            <person name="Fabio R."/>
            <person name="Monica P."/>
            <person name="Olivier J."/>
            <person name="Enrico T."/>
            <person name="Nicola S."/>
        </authorList>
    </citation>
    <scope>NUCLEOTIDE SEQUENCE [LARGE SCALE GENOMIC DNA]</scope>
    <source>
        <strain evidence="2 3">DSM 44616</strain>
    </source>
</reference>
<name>A0AAJ3NLH9_9MYCO</name>
<evidence type="ECO:0000313" key="3">
    <source>
        <dbReference type="Proteomes" id="UP000193387"/>
    </source>
</evidence>